<evidence type="ECO:0000256" key="8">
    <source>
        <dbReference type="ARBA" id="ARBA00023235"/>
    </source>
</evidence>
<dbReference type="EC" id="5.6.2.1" evidence="3"/>
<dbReference type="SMART" id="SM00437">
    <property type="entry name" value="TOP1Ac"/>
    <property type="match status" value="1"/>
</dbReference>
<dbReference type="Pfam" id="PF01751">
    <property type="entry name" value="Toprim"/>
    <property type="match status" value="1"/>
</dbReference>
<keyword evidence="5" id="KW-0460">Magnesium</keyword>
<comment type="catalytic activity">
    <reaction evidence="1">
        <text>ATP-independent breakage of single-stranded DNA, followed by passage and rejoining.</text>
        <dbReference type="EC" id="5.6.2.1"/>
    </reaction>
</comment>
<dbReference type="GO" id="GO:0006265">
    <property type="term" value="P:DNA topological change"/>
    <property type="evidence" value="ECO:0007669"/>
    <property type="project" value="InterPro"/>
</dbReference>
<dbReference type="PANTHER" id="PTHR11390:SF21">
    <property type="entry name" value="DNA TOPOISOMERASE 3-ALPHA"/>
    <property type="match status" value="1"/>
</dbReference>
<dbReference type="InterPro" id="IPR034144">
    <property type="entry name" value="TOPRIM_TopoIII"/>
</dbReference>
<dbReference type="CDD" id="cd00186">
    <property type="entry name" value="TOP1Ac"/>
    <property type="match status" value="1"/>
</dbReference>
<dbReference type="InterPro" id="IPR023405">
    <property type="entry name" value="Topo_IA_core_domain"/>
</dbReference>
<dbReference type="PROSITE" id="PS00396">
    <property type="entry name" value="TOPO_IA_1"/>
    <property type="match status" value="1"/>
</dbReference>
<evidence type="ECO:0000256" key="3">
    <source>
        <dbReference type="ARBA" id="ARBA00012891"/>
    </source>
</evidence>
<keyword evidence="4" id="KW-0479">Metal-binding</keyword>
<evidence type="ECO:0000256" key="11">
    <source>
        <dbReference type="ARBA" id="ARBA00032235"/>
    </source>
</evidence>
<evidence type="ECO:0000256" key="13">
    <source>
        <dbReference type="SAM" id="MobiDB-lite"/>
    </source>
</evidence>
<dbReference type="GO" id="GO:0006310">
    <property type="term" value="P:DNA recombination"/>
    <property type="evidence" value="ECO:0007669"/>
    <property type="project" value="TreeGrafter"/>
</dbReference>
<dbReference type="InterPro" id="IPR006171">
    <property type="entry name" value="TOPRIM_dom"/>
</dbReference>
<dbReference type="InterPro" id="IPR005738">
    <property type="entry name" value="TopoIII"/>
</dbReference>
<evidence type="ECO:0000256" key="10">
    <source>
        <dbReference type="ARBA" id="ARBA00031985"/>
    </source>
</evidence>
<keyword evidence="6" id="KW-0799">Topoisomerase</keyword>
<feature type="region of interest" description="Disordered" evidence="13">
    <location>
        <begin position="657"/>
        <end position="682"/>
    </location>
</feature>
<feature type="domain" description="Topo IA-type catalytic" evidence="15">
    <location>
        <begin position="151"/>
        <end position="601"/>
    </location>
</feature>
<dbReference type="GO" id="GO:0003677">
    <property type="term" value="F:DNA binding"/>
    <property type="evidence" value="ECO:0007669"/>
    <property type="project" value="UniProtKB-KW"/>
</dbReference>
<sequence length="682" mass="76646">MRLFIAEKPSLAEAISKGLGNATKQRSCFVCGNDVVTWCFGHILEQYAPQEYDEKYKSWDIALLPIIPEKWQMKVKAGAKDQFKAVKELALKADTIVNAGDPDREGQLLVDEVLNYIGVLSKKPIQRILVNALDEKSVHEALADLRDNREFIGLRNSALARSRADWIIGMNMTRACTKHAEKAGYSSVVSVGRVQTPTLGLVVRREKEIADFHPVNYFQVSATWQHPQGEIKSHWQIPEDMEGLDAEGRLLEKSQAEAIAAKVQGQTGTIRKVEQKKGQSEPLLPYSLSALQIAAGKKYGYSPQQVLDTQQELYEKKLTTYPRSDCDYLPTNQLADVPQIIENLSSMSGEFAKFTKGANTTLRSKAWNDKKISAHHAIVPTTVKANMDELTEMQRNLYGMIAKAYLAQFYPAQKFLTTRIEIEAARETFVANGKVILSQGWKTLYQGETTDKDSENEEQSQLPTVQNGENVTNLKAELITKITKPPKRFTTSTLLAAMKNIGSFVKDKSLKPILKDCSGIGTEATRAGEIELLQERNYLKLDKKNLVPTEKGMMIIDLLPDSITYPDITALWEKNLEAISNREMSVQDFFSQQKTYIERLLDDAIHKEIEPPKDIPKCPQCGRPLKLITSKKNGKKYWICTDPERACKSIFSDKCGKPDFNPAPAKKKTNSYGKKNFKRKAG</sequence>
<dbReference type="Gene3D" id="1.10.460.10">
    <property type="entry name" value="Topoisomerase I, domain 2"/>
    <property type="match status" value="1"/>
</dbReference>
<evidence type="ECO:0000259" key="14">
    <source>
        <dbReference type="PROSITE" id="PS50880"/>
    </source>
</evidence>
<proteinExistence type="inferred from homology"/>
<dbReference type="InterPro" id="IPR003602">
    <property type="entry name" value="Topo_IA_DNA-bd_dom"/>
</dbReference>
<dbReference type="NCBIfam" id="TIGR01056">
    <property type="entry name" value="topB"/>
    <property type="match status" value="1"/>
</dbReference>
<dbReference type="NCBIfam" id="NF005829">
    <property type="entry name" value="PRK07726.1"/>
    <property type="match status" value="1"/>
</dbReference>
<protein>
    <recommendedName>
        <fullName evidence="3">DNA topoisomerase</fullName>
        <ecNumber evidence="3">5.6.2.1</ecNumber>
    </recommendedName>
    <alternativeName>
        <fullName evidence="12">Omega-protein</fullName>
    </alternativeName>
    <alternativeName>
        <fullName evidence="11">Relaxing enzyme</fullName>
    </alternativeName>
    <alternativeName>
        <fullName evidence="9">Swivelase</fullName>
    </alternativeName>
    <alternativeName>
        <fullName evidence="10">Untwisting enzyme</fullName>
    </alternativeName>
</protein>
<dbReference type="Gene3D" id="3.40.50.140">
    <property type="match status" value="1"/>
</dbReference>
<evidence type="ECO:0000259" key="15">
    <source>
        <dbReference type="PROSITE" id="PS52039"/>
    </source>
</evidence>
<keyword evidence="7" id="KW-0238">DNA-binding</keyword>
<dbReference type="GO" id="GO:0003917">
    <property type="term" value="F:DNA topoisomerase type I (single strand cut, ATP-independent) activity"/>
    <property type="evidence" value="ECO:0007669"/>
    <property type="project" value="UniProtKB-EC"/>
</dbReference>
<comment type="caution">
    <text evidence="16">The sequence shown here is derived from an EMBL/GenBank/DDBJ whole genome shotgun (WGS) entry which is preliminary data.</text>
</comment>
<dbReference type="RefSeq" id="WP_149172184.1">
    <property type="nucleotide sequence ID" value="NZ_VTOY01000014.1"/>
</dbReference>
<dbReference type="EMBL" id="VTOY01000014">
    <property type="protein sequence ID" value="TYZ20508.1"/>
    <property type="molecule type" value="Genomic_DNA"/>
</dbReference>
<evidence type="ECO:0000256" key="9">
    <source>
        <dbReference type="ARBA" id="ARBA00030003"/>
    </source>
</evidence>
<keyword evidence="8 16" id="KW-0413">Isomerase</keyword>
<evidence type="ECO:0000256" key="5">
    <source>
        <dbReference type="ARBA" id="ARBA00022842"/>
    </source>
</evidence>
<evidence type="ECO:0000313" key="16">
    <source>
        <dbReference type="EMBL" id="TYZ20508.1"/>
    </source>
</evidence>
<dbReference type="GO" id="GO:0043597">
    <property type="term" value="C:cytoplasmic replication fork"/>
    <property type="evidence" value="ECO:0007669"/>
    <property type="project" value="TreeGrafter"/>
</dbReference>
<dbReference type="SMART" id="SM00436">
    <property type="entry name" value="TOP1Bc"/>
    <property type="match status" value="1"/>
</dbReference>
<dbReference type="PRINTS" id="PR00417">
    <property type="entry name" value="PRTPISMRASEI"/>
</dbReference>
<dbReference type="SUPFAM" id="SSF56712">
    <property type="entry name" value="Prokaryotic type I DNA topoisomerase"/>
    <property type="match status" value="1"/>
</dbReference>
<keyword evidence="17" id="KW-1185">Reference proteome</keyword>
<organism evidence="16 17">
    <name type="scientific">Selenomonas ruminis</name>
    <dbReference type="NCBI Taxonomy" id="2593411"/>
    <lineage>
        <taxon>Bacteria</taxon>
        <taxon>Bacillati</taxon>
        <taxon>Bacillota</taxon>
        <taxon>Negativicutes</taxon>
        <taxon>Selenomonadales</taxon>
        <taxon>Selenomonadaceae</taxon>
        <taxon>Selenomonas</taxon>
    </lineage>
</organism>
<dbReference type="GO" id="GO:0006281">
    <property type="term" value="P:DNA repair"/>
    <property type="evidence" value="ECO:0007669"/>
    <property type="project" value="TreeGrafter"/>
</dbReference>
<evidence type="ECO:0000313" key="17">
    <source>
        <dbReference type="Proteomes" id="UP000323646"/>
    </source>
</evidence>
<dbReference type="GO" id="GO:0046872">
    <property type="term" value="F:metal ion binding"/>
    <property type="evidence" value="ECO:0007669"/>
    <property type="project" value="UniProtKB-KW"/>
</dbReference>
<evidence type="ECO:0000256" key="6">
    <source>
        <dbReference type="ARBA" id="ARBA00023029"/>
    </source>
</evidence>
<evidence type="ECO:0000256" key="2">
    <source>
        <dbReference type="ARBA" id="ARBA00009446"/>
    </source>
</evidence>
<dbReference type="Gene3D" id="2.70.20.10">
    <property type="entry name" value="Topoisomerase I, domain 3"/>
    <property type="match status" value="1"/>
</dbReference>
<evidence type="ECO:0000256" key="4">
    <source>
        <dbReference type="ARBA" id="ARBA00022723"/>
    </source>
</evidence>
<dbReference type="InterPro" id="IPR013497">
    <property type="entry name" value="Topo_IA_cen"/>
</dbReference>
<dbReference type="PANTHER" id="PTHR11390">
    <property type="entry name" value="PROKARYOTIC DNA TOPOISOMERASE"/>
    <property type="match status" value="1"/>
</dbReference>
<reference evidence="16 17" key="1">
    <citation type="submission" date="2019-08" db="EMBL/GenBank/DDBJ databases">
        <title>Selenomonas sp. mPRGC5 and Selenomonas sp. mPRGC8 isolated from ruminal fluid of dairy goat (Capra hircus).</title>
        <authorList>
            <person name="Poothong S."/>
            <person name="Nuengjamnong C."/>
            <person name="Tanasupawat S."/>
        </authorList>
    </citation>
    <scope>NUCLEOTIDE SEQUENCE [LARGE SCALE GENOMIC DNA]</scope>
    <source>
        <strain evidence="17">mPRGC5</strain>
    </source>
</reference>
<dbReference type="InterPro" id="IPR013824">
    <property type="entry name" value="Topo_IA_cen_sub1"/>
</dbReference>
<dbReference type="InterPro" id="IPR023406">
    <property type="entry name" value="Topo_IA_AS"/>
</dbReference>
<comment type="similarity">
    <text evidence="2">Belongs to the type IA topoisomerase family.</text>
</comment>
<dbReference type="Pfam" id="PF01131">
    <property type="entry name" value="Topoisom_bac"/>
    <property type="match status" value="1"/>
</dbReference>
<dbReference type="SMART" id="SM00493">
    <property type="entry name" value="TOPRIM"/>
    <property type="match status" value="1"/>
</dbReference>
<dbReference type="PROSITE" id="PS52039">
    <property type="entry name" value="TOPO_IA_2"/>
    <property type="match status" value="1"/>
</dbReference>
<dbReference type="AlphaFoldDB" id="A0A5D6W162"/>
<evidence type="ECO:0000256" key="12">
    <source>
        <dbReference type="ARBA" id="ARBA00032877"/>
    </source>
</evidence>
<dbReference type="PROSITE" id="PS50880">
    <property type="entry name" value="TOPRIM"/>
    <property type="match status" value="1"/>
</dbReference>
<feature type="compositionally biased region" description="Basic residues" evidence="13">
    <location>
        <begin position="665"/>
        <end position="682"/>
    </location>
</feature>
<dbReference type="OrthoDB" id="9803554at2"/>
<evidence type="ECO:0000256" key="7">
    <source>
        <dbReference type="ARBA" id="ARBA00023125"/>
    </source>
</evidence>
<gene>
    <name evidence="16" type="ORF">FZ040_11875</name>
</gene>
<dbReference type="InterPro" id="IPR000380">
    <property type="entry name" value="Topo_IA"/>
</dbReference>
<dbReference type="InterPro" id="IPR013825">
    <property type="entry name" value="Topo_IA_cen_sub2"/>
</dbReference>
<dbReference type="Proteomes" id="UP000323646">
    <property type="component" value="Unassembled WGS sequence"/>
</dbReference>
<feature type="domain" description="Toprim" evidence="14">
    <location>
        <begin position="1"/>
        <end position="135"/>
    </location>
</feature>
<accession>A0A5D6W162</accession>
<dbReference type="CDD" id="cd03362">
    <property type="entry name" value="TOPRIM_TopoIA_TopoIII"/>
    <property type="match status" value="1"/>
</dbReference>
<dbReference type="Gene3D" id="1.10.290.10">
    <property type="entry name" value="Topoisomerase I, domain 4"/>
    <property type="match status" value="1"/>
</dbReference>
<dbReference type="InterPro" id="IPR013826">
    <property type="entry name" value="Topo_IA_cen_sub3"/>
</dbReference>
<evidence type="ECO:0000256" key="1">
    <source>
        <dbReference type="ARBA" id="ARBA00000213"/>
    </source>
</evidence>
<name>A0A5D6W162_9FIRM</name>
<dbReference type="InterPro" id="IPR003601">
    <property type="entry name" value="Topo_IA_2"/>
</dbReference>